<keyword evidence="3" id="KW-1185">Reference proteome</keyword>
<proteinExistence type="predicted"/>
<dbReference type="Proteomes" id="UP001604335">
    <property type="component" value="Unassembled WGS sequence"/>
</dbReference>
<accession>A0ABW7C732</accession>
<dbReference type="RefSeq" id="WP_393011006.1">
    <property type="nucleotide sequence ID" value="NZ_JAZAQF010000028.1"/>
</dbReference>
<reference evidence="3" key="1">
    <citation type="journal article" date="2024" name="Algal Res.">
        <title>Biochemical, toxicological and genomic investigation of a high-biomass producing Limnothrix strain isolated from Italian shallow drinking water reservoir.</title>
        <authorList>
            <person name="Simonazzi M."/>
            <person name="Shishido T.K."/>
            <person name="Delbaje E."/>
            <person name="Wahlsten M."/>
            <person name="Fewer D.P."/>
            <person name="Sivonen K."/>
            <person name="Pezzolesi L."/>
            <person name="Pistocchi R."/>
        </authorList>
    </citation>
    <scope>NUCLEOTIDE SEQUENCE [LARGE SCALE GENOMIC DNA]</scope>
    <source>
        <strain evidence="3">LRLZ20PSL1</strain>
    </source>
</reference>
<dbReference type="PANTHER" id="PTHR39639:SF1">
    <property type="entry name" value="DUF262 DOMAIN-CONTAINING PROTEIN"/>
    <property type="match status" value="1"/>
</dbReference>
<name>A0ABW7C732_9CYAN</name>
<sequence>MSNFRHVQKTVFTVGDFYGWGRDGSLILSPNFQRRSVWNPSEKSFLIDTVVRNLPIPVILIRTRTNIKNLKVEREVVDGQQRLRAVLSFVDPSLPMLDSKKDGFLVKKIHNDQIAGKLFSELPNSIKQSILDYQFSVDILPSDTEDSEVLRIFARMNSTGVSLNSQELRNAQYHGAFKQSVYQLAYEQLNRWRKWGLFSESEIARMREVEEVSDILQSIILGKITRKDQKSLNQTYEDYDEIFPHQDLFENRFRLIMDEIDDEFGELIKHTFVCKTASWFYPFFLFCYDTKFGLESQLSTSKSRTSLSGLRDHLEQANVIYDNKQYSAEVAKSLRGATTTADSRRVRFEFLKENLK</sequence>
<dbReference type="InterPro" id="IPR004919">
    <property type="entry name" value="GmrSD_N"/>
</dbReference>
<organism evidence="2 3">
    <name type="scientific">Limnothrix redekei LRLZ20PSL1</name>
    <dbReference type="NCBI Taxonomy" id="3112953"/>
    <lineage>
        <taxon>Bacteria</taxon>
        <taxon>Bacillati</taxon>
        <taxon>Cyanobacteriota</taxon>
        <taxon>Cyanophyceae</taxon>
        <taxon>Pseudanabaenales</taxon>
        <taxon>Pseudanabaenaceae</taxon>
        <taxon>Limnothrix</taxon>
    </lineage>
</organism>
<dbReference type="EMBL" id="JAZAQF010000028">
    <property type="protein sequence ID" value="MFG3816986.1"/>
    <property type="molecule type" value="Genomic_DNA"/>
</dbReference>
<protein>
    <submittedName>
        <fullName evidence="2">DUF262 domain-containing protein</fullName>
    </submittedName>
</protein>
<evidence type="ECO:0000259" key="1">
    <source>
        <dbReference type="Pfam" id="PF03235"/>
    </source>
</evidence>
<evidence type="ECO:0000313" key="2">
    <source>
        <dbReference type="EMBL" id="MFG3816986.1"/>
    </source>
</evidence>
<feature type="domain" description="GmrSD restriction endonucleases N-terminal" evidence="1">
    <location>
        <begin position="23"/>
        <end position="173"/>
    </location>
</feature>
<comment type="caution">
    <text evidence="2">The sequence shown here is derived from an EMBL/GenBank/DDBJ whole genome shotgun (WGS) entry which is preliminary data.</text>
</comment>
<dbReference type="PANTHER" id="PTHR39639">
    <property type="entry name" value="CHROMOSOME 16, WHOLE GENOME SHOTGUN SEQUENCE"/>
    <property type="match status" value="1"/>
</dbReference>
<dbReference type="Pfam" id="PF03235">
    <property type="entry name" value="GmrSD_N"/>
    <property type="match status" value="1"/>
</dbReference>
<gene>
    <name evidence="2" type="ORF">VPK24_05005</name>
</gene>
<evidence type="ECO:0000313" key="3">
    <source>
        <dbReference type="Proteomes" id="UP001604335"/>
    </source>
</evidence>